<keyword evidence="6" id="KW-0449">Lipoprotein</keyword>
<dbReference type="InterPro" id="IPR038352">
    <property type="entry name" value="Imelysin_sf"/>
</dbReference>
<dbReference type="EMBL" id="JAGSOH010000041">
    <property type="protein sequence ID" value="MBR7827742.1"/>
    <property type="molecule type" value="Genomic_DNA"/>
</dbReference>
<evidence type="ECO:0000313" key="6">
    <source>
        <dbReference type="EMBL" id="MBR7827742.1"/>
    </source>
</evidence>
<evidence type="ECO:0000259" key="5">
    <source>
        <dbReference type="Pfam" id="PF09375"/>
    </source>
</evidence>
<name>A0A941IJD2_9ACTN</name>
<comment type="subcellular location">
    <subcellularLocation>
        <location evidence="1">Cell envelope</location>
    </subcellularLocation>
</comment>
<evidence type="ECO:0000256" key="4">
    <source>
        <dbReference type="SAM" id="SignalP"/>
    </source>
</evidence>
<dbReference type="InterPro" id="IPR018976">
    <property type="entry name" value="Imelysin-like"/>
</dbReference>
<evidence type="ECO:0000313" key="7">
    <source>
        <dbReference type="Proteomes" id="UP000676325"/>
    </source>
</evidence>
<dbReference type="InterPro" id="IPR050894">
    <property type="entry name" value="EfeM/EfeO_iron_uptake"/>
</dbReference>
<dbReference type="InterPro" id="IPR034981">
    <property type="entry name" value="Imelysin-like_EfeO/Algp7"/>
</dbReference>
<dbReference type="PANTHER" id="PTHR39192">
    <property type="entry name" value="IRON UPTAKE SYSTEM COMPONENT EFEO"/>
    <property type="match status" value="1"/>
</dbReference>
<gene>
    <name evidence="6" type="ORF">KDK95_15590</name>
</gene>
<feature type="signal peptide" evidence="4">
    <location>
        <begin position="1"/>
        <end position="36"/>
    </location>
</feature>
<evidence type="ECO:0000256" key="2">
    <source>
        <dbReference type="ARBA" id="ARBA00005989"/>
    </source>
</evidence>
<keyword evidence="7" id="KW-1185">Reference proteome</keyword>
<dbReference type="Pfam" id="PF09375">
    <property type="entry name" value="Peptidase_M75"/>
    <property type="match status" value="1"/>
</dbReference>
<dbReference type="CDD" id="cd14656">
    <property type="entry name" value="Imelysin-like_EfeO"/>
    <property type="match status" value="1"/>
</dbReference>
<dbReference type="Gene3D" id="1.20.1420.20">
    <property type="entry name" value="M75 peptidase, HXXE motif"/>
    <property type="match status" value="1"/>
</dbReference>
<evidence type="ECO:0000256" key="3">
    <source>
        <dbReference type="ARBA" id="ARBA00022729"/>
    </source>
</evidence>
<comment type="similarity">
    <text evidence="2">Belongs to the EfeM/EfeO family.</text>
</comment>
<dbReference type="AlphaFoldDB" id="A0A941IJD2"/>
<dbReference type="Proteomes" id="UP000676325">
    <property type="component" value="Unassembled WGS sequence"/>
</dbReference>
<dbReference type="RefSeq" id="WP_212518884.1">
    <property type="nucleotide sequence ID" value="NZ_JAGSOH010000041.1"/>
</dbReference>
<evidence type="ECO:0000256" key="1">
    <source>
        <dbReference type="ARBA" id="ARBA00004196"/>
    </source>
</evidence>
<organism evidence="6 7">
    <name type="scientific">Actinospica acidithermotolerans</name>
    <dbReference type="NCBI Taxonomy" id="2828514"/>
    <lineage>
        <taxon>Bacteria</taxon>
        <taxon>Bacillati</taxon>
        <taxon>Actinomycetota</taxon>
        <taxon>Actinomycetes</taxon>
        <taxon>Catenulisporales</taxon>
        <taxon>Actinospicaceae</taxon>
        <taxon>Actinospica</taxon>
    </lineage>
</organism>
<accession>A0A941IJD2</accession>
<feature type="domain" description="Imelysin-like" evidence="5">
    <location>
        <begin position="157"/>
        <end position="376"/>
    </location>
</feature>
<reference evidence="6" key="1">
    <citation type="submission" date="2021-04" db="EMBL/GenBank/DDBJ databases">
        <title>Genome based classification of Actinospica acidithermotolerans sp. nov., an actinobacterium isolated from an Indonesian hot spring.</title>
        <authorList>
            <person name="Kusuma A.B."/>
            <person name="Putra K.E."/>
            <person name="Nafisah S."/>
            <person name="Loh J."/>
            <person name="Nouioui I."/>
            <person name="Goodfellow M."/>
        </authorList>
    </citation>
    <scope>NUCLEOTIDE SEQUENCE</scope>
    <source>
        <strain evidence="6">MGRD01-02</strain>
    </source>
</reference>
<feature type="chain" id="PRO_5037969109" evidence="4">
    <location>
        <begin position="37"/>
        <end position="399"/>
    </location>
</feature>
<protein>
    <submittedName>
        <fullName evidence="6">EfeM/EfeO family lipoprotein</fullName>
    </submittedName>
</protein>
<keyword evidence="3 4" id="KW-0732">Signal</keyword>
<dbReference type="PANTHER" id="PTHR39192:SF1">
    <property type="entry name" value="IRON UPTAKE SYSTEM COMPONENT EFEO"/>
    <property type="match status" value="1"/>
</dbReference>
<dbReference type="GO" id="GO:0030313">
    <property type="term" value="C:cell envelope"/>
    <property type="evidence" value="ECO:0007669"/>
    <property type="project" value="UniProtKB-SubCell"/>
</dbReference>
<proteinExistence type="inferred from homology"/>
<comment type="caution">
    <text evidence="6">The sequence shown here is derived from an EMBL/GenBank/DDBJ whole genome shotgun (WGS) entry which is preliminary data.</text>
</comment>
<sequence length="399" mass="42008">MITDRLRPFRPLLRIGASAAAIACAAAAGLAVAAHASDPARHVLDLAQPPGSCGAPPGGLHAGPVTFQVTDDSHDYVNVYVIDDGERDKVYAEIQDLAPHATLALDTDLGAGIYAVRCVFSDGKIGTSAAISVTGTTDAAVPGYRAMPDLDLQAPVHEYTRWVESQLPKLLADSRTLDADVARGDLAEAKQAWLTAHLDYERLGAAYNAFGDFDGELDGMAGGLPRGVTDGSWTGFFAIEYALWHDQAPAKVRALTKSLVASVAALQQDFPSEEIDPGDLSLRAHEILENALQFQLTGIADYGSGTVLATVEANTEGTAELLSVLAPLITRSDPQLLTSARQGLAALQHVLAADVDARGTWRPVSALDSAQRQRLDADLGQVLETLSGVPALLYPRTGA</sequence>